<dbReference type="WBParaSite" id="maker-uti_cns_0047987-snap-gene-0.9-mRNA-1">
    <property type="protein sequence ID" value="maker-uti_cns_0047987-snap-gene-0.9-mRNA-1"/>
    <property type="gene ID" value="maker-uti_cns_0047987-snap-gene-0.9"/>
</dbReference>
<name>A0A1I8JGZ5_9PLAT</name>
<proteinExistence type="predicted"/>
<keyword evidence="2" id="KW-1185">Reference proteome</keyword>
<protein>
    <submittedName>
        <fullName evidence="3">Nucleocapsid protein</fullName>
    </submittedName>
</protein>
<keyword evidence="1" id="KW-0472">Membrane</keyword>
<evidence type="ECO:0000313" key="3">
    <source>
        <dbReference type="WBParaSite" id="maker-uti_cns_0047987-snap-gene-0.9-mRNA-1"/>
    </source>
</evidence>
<feature type="transmembrane region" description="Helical" evidence="1">
    <location>
        <begin position="26"/>
        <end position="48"/>
    </location>
</feature>
<accession>A0A1I8JGZ5</accession>
<reference evidence="3" key="1">
    <citation type="submission" date="2016-11" db="UniProtKB">
        <authorList>
            <consortium name="WormBaseParasite"/>
        </authorList>
    </citation>
    <scope>IDENTIFICATION</scope>
</reference>
<keyword evidence="1" id="KW-1133">Transmembrane helix</keyword>
<sequence>MLLSHLCYVYMPLSQVFLWPLMSDDIGLLSVIAGIMPCTTGLVLGDILQPKQSILKSCKITKSELQRAYSQCREGQLPRKTSVARKATKTKPGALLRLAGAAASQLPESAVTPPSTRLTTSDTANMFNQAQYRILSLAEL</sequence>
<evidence type="ECO:0000256" key="1">
    <source>
        <dbReference type="SAM" id="Phobius"/>
    </source>
</evidence>
<dbReference type="AlphaFoldDB" id="A0A1I8JGZ5"/>
<dbReference type="Proteomes" id="UP000095280">
    <property type="component" value="Unplaced"/>
</dbReference>
<keyword evidence="1" id="KW-0812">Transmembrane</keyword>
<organism evidence="2 3">
    <name type="scientific">Macrostomum lignano</name>
    <dbReference type="NCBI Taxonomy" id="282301"/>
    <lineage>
        <taxon>Eukaryota</taxon>
        <taxon>Metazoa</taxon>
        <taxon>Spiralia</taxon>
        <taxon>Lophotrochozoa</taxon>
        <taxon>Platyhelminthes</taxon>
        <taxon>Rhabditophora</taxon>
        <taxon>Macrostomorpha</taxon>
        <taxon>Macrostomida</taxon>
        <taxon>Macrostomidae</taxon>
        <taxon>Macrostomum</taxon>
    </lineage>
</organism>
<evidence type="ECO:0000313" key="2">
    <source>
        <dbReference type="Proteomes" id="UP000095280"/>
    </source>
</evidence>